<evidence type="ECO:0000259" key="2">
    <source>
        <dbReference type="PROSITE" id="PS51648"/>
    </source>
</evidence>
<dbReference type="SUPFAM" id="SSF160191">
    <property type="entry name" value="YcgL-like"/>
    <property type="match status" value="1"/>
</dbReference>
<keyword evidence="4" id="KW-1185">Reference proteome</keyword>
<dbReference type="PANTHER" id="PTHR38109:SF1">
    <property type="entry name" value="PROTEIN YCGL"/>
    <property type="match status" value="1"/>
</dbReference>
<dbReference type="RefSeq" id="WP_311367434.1">
    <property type="nucleotide sequence ID" value="NZ_JAVRHX010000001.1"/>
</dbReference>
<reference evidence="3 4" key="1">
    <citation type="submission" date="2023-09" db="EMBL/GenBank/DDBJ databases">
        <authorList>
            <person name="Rey-Velasco X."/>
        </authorList>
    </citation>
    <scope>NUCLEOTIDE SEQUENCE [LARGE SCALE GENOMIC DNA]</scope>
    <source>
        <strain evidence="3 4">P117</strain>
    </source>
</reference>
<comment type="caution">
    <text evidence="3">The sequence shown here is derived from an EMBL/GenBank/DDBJ whole genome shotgun (WGS) entry which is preliminary data.</text>
</comment>
<evidence type="ECO:0000256" key="1">
    <source>
        <dbReference type="HAMAP-Rule" id="MF_01866"/>
    </source>
</evidence>
<dbReference type="PROSITE" id="PS51648">
    <property type="entry name" value="YCGL"/>
    <property type="match status" value="1"/>
</dbReference>
<organism evidence="3 4">
    <name type="scientific">Glaciecola petra</name>
    <dbReference type="NCBI Taxonomy" id="3075602"/>
    <lineage>
        <taxon>Bacteria</taxon>
        <taxon>Pseudomonadati</taxon>
        <taxon>Pseudomonadota</taxon>
        <taxon>Gammaproteobacteria</taxon>
        <taxon>Alteromonadales</taxon>
        <taxon>Alteromonadaceae</taxon>
        <taxon>Glaciecola</taxon>
    </lineage>
</organism>
<dbReference type="HAMAP" id="MF_01866">
    <property type="entry name" value="UPF0745"/>
    <property type="match status" value="1"/>
</dbReference>
<dbReference type="InterPro" id="IPR027354">
    <property type="entry name" value="YcgL_dom"/>
</dbReference>
<dbReference type="Proteomes" id="UP001253545">
    <property type="component" value="Unassembled WGS sequence"/>
</dbReference>
<evidence type="ECO:0000313" key="3">
    <source>
        <dbReference type="EMBL" id="MDT0593940.1"/>
    </source>
</evidence>
<dbReference type="Pfam" id="PF05166">
    <property type="entry name" value="YcgL"/>
    <property type="match status" value="1"/>
</dbReference>
<accession>A0ABU2ZMU2</accession>
<name>A0ABU2ZMU2_9ALTE</name>
<evidence type="ECO:0000313" key="4">
    <source>
        <dbReference type="Proteomes" id="UP001253545"/>
    </source>
</evidence>
<dbReference type="PANTHER" id="PTHR38109">
    <property type="entry name" value="PROTEIN YCGL"/>
    <property type="match status" value="1"/>
</dbReference>
<proteinExistence type="inferred from homology"/>
<dbReference type="InterPro" id="IPR038068">
    <property type="entry name" value="YcgL-like_sf"/>
</dbReference>
<dbReference type="Gene3D" id="3.10.510.20">
    <property type="entry name" value="YcgL domain"/>
    <property type="match status" value="1"/>
</dbReference>
<protein>
    <recommendedName>
        <fullName evidence="1">YcgL domain-containing protein RM552_03680</fullName>
    </recommendedName>
</protein>
<gene>
    <name evidence="3" type="ORF">RM552_03680</name>
</gene>
<sequence length="102" mass="11790">MKLSVVYKSKRKADTYLYVEKKNAFDRVPEVLLKQFGPPVFVMYLAIEKHKKVAGIDSQSFVTSIKDKGYYLQMPPAQKNLLKTHRSELGLDANIPTRERDE</sequence>
<dbReference type="EMBL" id="JAVRHX010000001">
    <property type="protein sequence ID" value="MDT0593940.1"/>
    <property type="molecule type" value="Genomic_DNA"/>
</dbReference>
<feature type="domain" description="YcgL" evidence="2">
    <location>
        <begin position="2"/>
        <end position="86"/>
    </location>
</feature>